<evidence type="ECO:0000313" key="2">
    <source>
        <dbReference type="Proteomes" id="UP001346149"/>
    </source>
</evidence>
<dbReference type="Proteomes" id="UP001346149">
    <property type="component" value="Unassembled WGS sequence"/>
</dbReference>
<organism evidence="1 2">
    <name type="scientific">Trapa natans</name>
    <name type="common">Water chestnut</name>
    <dbReference type="NCBI Taxonomy" id="22666"/>
    <lineage>
        <taxon>Eukaryota</taxon>
        <taxon>Viridiplantae</taxon>
        <taxon>Streptophyta</taxon>
        <taxon>Embryophyta</taxon>
        <taxon>Tracheophyta</taxon>
        <taxon>Spermatophyta</taxon>
        <taxon>Magnoliopsida</taxon>
        <taxon>eudicotyledons</taxon>
        <taxon>Gunneridae</taxon>
        <taxon>Pentapetalae</taxon>
        <taxon>rosids</taxon>
        <taxon>malvids</taxon>
        <taxon>Myrtales</taxon>
        <taxon>Lythraceae</taxon>
        <taxon>Trapa</taxon>
    </lineage>
</organism>
<name>A0AAN7M3I5_TRANT</name>
<protein>
    <submittedName>
        <fullName evidence="1">Uncharacterized protein</fullName>
    </submittedName>
</protein>
<proteinExistence type="predicted"/>
<keyword evidence="2" id="KW-1185">Reference proteome</keyword>
<reference evidence="1 2" key="1">
    <citation type="journal article" date="2023" name="Hortic Res">
        <title>Pangenome of water caltrop reveals structural variations and asymmetric subgenome divergence after allopolyploidization.</title>
        <authorList>
            <person name="Zhang X."/>
            <person name="Chen Y."/>
            <person name="Wang L."/>
            <person name="Yuan Y."/>
            <person name="Fang M."/>
            <person name="Shi L."/>
            <person name="Lu R."/>
            <person name="Comes H.P."/>
            <person name="Ma Y."/>
            <person name="Chen Y."/>
            <person name="Huang G."/>
            <person name="Zhou Y."/>
            <person name="Zheng Z."/>
            <person name="Qiu Y."/>
        </authorList>
    </citation>
    <scope>NUCLEOTIDE SEQUENCE [LARGE SCALE GENOMIC DNA]</scope>
    <source>
        <strain evidence="1">F231</strain>
    </source>
</reference>
<dbReference type="EMBL" id="JAXQNO010000006">
    <property type="protein sequence ID" value="KAK4797024.1"/>
    <property type="molecule type" value="Genomic_DNA"/>
</dbReference>
<gene>
    <name evidence="1" type="ORF">SAY86_029350</name>
</gene>
<dbReference type="AlphaFoldDB" id="A0AAN7M3I5"/>
<accession>A0AAN7M3I5</accession>
<sequence length="128" mass="14955">MVILGNQYAGKVPKYAGEMKKGMFGVMHYHISYINFSIAYKEQKTSDERIVQRKGSRSHFLREGRDQDEKYGPICPGCGVFMQDKDPNLPEHYKKREEISDKGSFGINRIWKMNLRKCKWVKSKTKDS</sequence>
<evidence type="ECO:0000313" key="1">
    <source>
        <dbReference type="EMBL" id="KAK4797024.1"/>
    </source>
</evidence>
<comment type="caution">
    <text evidence="1">The sequence shown here is derived from an EMBL/GenBank/DDBJ whole genome shotgun (WGS) entry which is preliminary data.</text>
</comment>